<dbReference type="PANTHER" id="PTHR21666">
    <property type="entry name" value="PEPTIDASE-RELATED"/>
    <property type="match status" value="1"/>
</dbReference>
<dbReference type="RefSeq" id="WP_140989546.1">
    <property type="nucleotide sequence ID" value="NZ_VHIQ01000002.1"/>
</dbReference>
<dbReference type="PANTHER" id="PTHR21666:SF270">
    <property type="entry name" value="MUREIN HYDROLASE ACTIVATOR ENVC"/>
    <property type="match status" value="1"/>
</dbReference>
<reference evidence="3 4" key="1">
    <citation type="submission" date="2019-06" db="EMBL/GenBank/DDBJ databases">
        <title>Flavobacteriaceae Paucihalobacterium erythroidium CWB-1, complete genome.</title>
        <authorList>
            <person name="Wu S."/>
        </authorList>
    </citation>
    <scope>NUCLEOTIDE SEQUENCE [LARGE SCALE GENOMIC DNA]</scope>
    <source>
        <strain evidence="3 4">CWB-1</strain>
    </source>
</reference>
<dbReference type="GO" id="GO:0004222">
    <property type="term" value="F:metalloendopeptidase activity"/>
    <property type="evidence" value="ECO:0007669"/>
    <property type="project" value="TreeGrafter"/>
</dbReference>
<dbReference type="PROSITE" id="PS51257">
    <property type="entry name" value="PROKAR_LIPOPROTEIN"/>
    <property type="match status" value="1"/>
</dbReference>
<dbReference type="CDD" id="cd00064">
    <property type="entry name" value="FU"/>
    <property type="match status" value="1"/>
</dbReference>
<evidence type="ECO:0000313" key="4">
    <source>
        <dbReference type="Proteomes" id="UP000317332"/>
    </source>
</evidence>
<comment type="caution">
    <text evidence="3">The sequence shown here is derived from an EMBL/GenBank/DDBJ whole genome shotgun (WGS) entry which is preliminary data.</text>
</comment>
<dbReference type="InterPro" id="IPR009030">
    <property type="entry name" value="Growth_fac_rcpt_cys_sf"/>
</dbReference>
<dbReference type="InterPro" id="IPR016047">
    <property type="entry name" value="M23ase_b-sheet_dom"/>
</dbReference>
<dbReference type="InterPro" id="IPR050570">
    <property type="entry name" value="Cell_wall_metabolism_enzyme"/>
</dbReference>
<protein>
    <submittedName>
        <fullName evidence="3">M23 family metallopeptidase</fullName>
    </submittedName>
</protein>
<name>A0A506PS81_9FLAO</name>
<dbReference type="EMBL" id="VHIQ01000002">
    <property type="protein sequence ID" value="TPV35070.1"/>
    <property type="molecule type" value="Genomic_DNA"/>
</dbReference>
<gene>
    <name evidence="3" type="ORF">FJ651_05980</name>
</gene>
<proteinExistence type="predicted"/>
<feature type="region of interest" description="Disordered" evidence="1">
    <location>
        <begin position="224"/>
        <end position="244"/>
    </location>
</feature>
<dbReference type="SUPFAM" id="SSF57184">
    <property type="entry name" value="Growth factor receptor domain"/>
    <property type="match status" value="1"/>
</dbReference>
<keyword evidence="4" id="KW-1185">Reference proteome</keyword>
<dbReference type="SUPFAM" id="SSF51261">
    <property type="entry name" value="Duplicated hybrid motif"/>
    <property type="match status" value="1"/>
</dbReference>
<dbReference type="AlphaFoldDB" id="A0A506PS81"/>
<accession>A0A506PS81</accession>
<evidence type="ECO:0000259" key="2">
    <source>
        <dbReference type="Pfam" id="PF01551"/>
    </source>
</evidence>
<sequence length="467" mass="51640">MQKVYYFKNMLWVLLIFVALLITFQACERDNILLEPVNKQNIKTVTKADAFYHLQNNITMNRSGTSFVTEIDDAVVYDSLINSDEMLATIAVQTQFVNANSRILMIEINDTIQTAVYNMFSKNNFETDTFYGDVLITDLDGNILNALKVEDGYYVAQYLLPENFSVSSNVYSRSGGCQECPEFVDCNMCGELGEVVVTSTKKIKVNVIYCYFCLLSQGDQPENESIDAEWSGPGGSNNSDPNACPTGYIRDDNNNCVPQCPEGEEWVESLQQCAPKCDSGFVRDVQGNCVKKPCEGDPVLNPEIASSGLSGKRGGTFGCTRVDASTSCEGRAGEKKHDGLDVKSDLNSSLFSMYSGTVTNVRNSFEAGEYRKNSYGNFITITSNINGTTYNIKYNHLNSVFVEIGQTIGVGQIIGLTGNTGNAAQKGIIPHIHIQIYNSNYTQSLDPEDFLLTKFDENQNPIENDCN</sequence>
<feature type="domain" description="M23ase beta-sheet core" evidence="2">
    <location>
        <begin position="336"/>
        <end position="440"/>
    </location>
</feature>
<dbReference type="Proteomes" id="UP000317332">
    <property type="component" value="Unassembled WGS sequence"/>
</dbReference>
<dbReference type="Gene3D" id="2.70.70.10">
    <property type="entry name" value="Glucose Permease (Domain IIA)"/>
    <property type="match status" value="1"/>
</dbReference>
<evidence type="ECO:0000256" key="1">
    <source>
        <dbReference type="SAM" id="MobiDB-lite"/>
    </source>
</evidence>
<dbReference type="OrthoDB" id="1449186at2"/>
<dbReference type="Pfam" id="PF01551">
    <property type="entry name" value="Peptidase_M23"/>
    <property type="match status" value="1"/>
</dbReference>
<evidence type="ECO:0000313" key="3">
    <source>
        <dbReference type="EMBL" id="TPV35070.1"/>
    </source>
</evidence>
<organism evidence="3 4">
    <name type="scientific">Paucihalobacter ruber</name>
    <dbReference type="NCBI Taxonomy" id="2567861"/>
    <lineage>
        <taxon>Bacteria</taxon>
        <taxon>Pseudomonadati</taxon>
        <taxon>Bacteroidota</taxon>
        <taxon>Flavobacteriia</taxon>
        <taxon>Flavobacteriales</taxon>
        <taxon>Flavobacteriaceae</taxon>
        <taxon>Paucihalobacter</taxon>
    </lineage>
</organism>
<dbReference type="InterPro" id="IPR006212">
    <property type="entry name" value="Furin_repeat"/>
</dbReference>
<dbReference type="InterPro" id="IPR011055">
    <property type="entry name" value="Dup_hybrid_motif"/>
</dbReference>
<dbReference type="CDD" id="cd12797">
    <property type="entry name" value="M23_peptidase"/>
    <property type="match status" value="1"/>
</dbReference>